<dbReference type="EMBL" id="QFZU02000178">
    <property type="protein sequence ID" value="RGA01222.1"/>
    <property type="molecule type" value="Genomic_DNA"/>
</dbReference>
<accession>A0ABX9LB81</accession>
<organism evidence="1 2">
    <name type="scientific">Microbispora triticiradicis</name>
    <dbReference type="NCBI Taxonomy" id="2200763"/>
    <lineage>
        <taxon>Bacteria</taxon>
        <taxon>Bacillati</taxon>
        <taxon>Actinomycetota</taxon>
        <taxon>Actinomycetes</taxon>
        <taxon>Streptosporangiales</taxon>
        <taxon>Streptosporangiaceae</taxon>
        <taxon>Microbispora</taxon>
    </lineage>
</organism>
<comment type="caution">
    <text evidence="1">The sequence shown here is derived from an EMBL/GenBank/DDBJ whole genome shotgun (WGS) entry which is preliminary data.</text>
</comment>
<gene>
    <name evidence="1" type="ORF">DI270_030720</name>
</gene>
<name>A0ABX9LB81_9ACTN</name>
<evidence type="ECO:0000313" key="2">
    <source>
        <dbReference type="Proteomes" id="UP000262538"/>
    </source>
</evidence>
<dbReference type="Proteomes" id="UP000262538">
    <property type="component" value="Unassembled WGS sequence"/>
</dbReference>
<reference evidence="1 2" key="1">
    <citation type="submission" date="2018-08" db="EMBL/GenBank/DDBJ databases">
        <title>Microbispora. triticiradicis sp. nov., a novel actinomycete isolated from the root of wheat (Triticum aestivum L.)).</title>
        <authorList>
            <person name="Han C."/>
        </authorList>
    </citation>
    <scope>NUCLEOTIDE SEQUENCE [LARGE SCALE GENOMIC DNA]</scope>
    <source>
        <strain evidence="1 2">NEAU-HRDPA2-9</strain>
    </source>
</reference>
<evidence type="ECO:0000313" key="1">
    <source>
        <dbReference type="EMBL" id="RGA01222.1"/>
    </source>
</evidence>
<proteinExistence type="predicted"/>
<sequence>MERRRPISELMTGDFTVTDAREPGDPDRGTTFTVLVDEDGAPAGLVRAGEAGQACVVAMDTPITDVLGSADLLHALVAGVPGLVIVQEGRVTGVVTAEAIKAEIVGSASSGLLSGRQLGDAQPPGRRAEVVTSRIRCAECGNTNTFRRFSQARRYTCQYGDHDFVPYWNG</sequence>
<protein>
    <recommendedName>
        <fullName evidence="3">CBS domain-containing protein</fullName>
    </recommendedName>
</protein>
<keyword evidence="2" id="KW-1185">Reference proteome</keyword>
<evidence type="ECO:0008006" key="3">
    <source>
        <dbReference type="Google" id="ProtNLM"/>
    </source>
</evidence>